<evidence type="ECO:0000256" key="11">
    <source>
        <dbReference type="SAM" id="MobiDB-lite"/>
    </source>
</evidence>
<accession>A0AAW1RIV1</accession>
<dbReference type="CDD" id="cd00609">
    <property type="entry name" value="AAT_like"/>
    <property type="match status" value="1"/>
</dbReference>
<proteinExistence type="inferred from homology"/>
<dbReference type="SUPFAM" id="SSF53383">
    <property type="entry name" value="PLP-dependent transferases"/>
    <property type="match status" value="1"/>
</dbReference>
<name>A0AAW1RIV1_9CHLO</name>
<dbReference type="InterPro" id="IPR004839">
    <property type="entry name" value="Aminotransferase_I/II_large"/>
</dbReference>
<dbReference type="PANTHER" id="PTHR42885:SF2">
    <property type="entry name" value="HISTIDINOL-PHOSPHATE AMINOTRANSFERASE"/>
    <property type="match status" value="1"/>
</dbReference>
<keyword evidence="6" id="KW-0808">Transferase</keyword>
<dbReference type="EMBL" id="JALJOU010000035">
    <property type="protein sequence ID" value="KAK9833573.1"/>
    <property type="molecule type" value="Genomic_DNA"/>
</dbReference>
<evidence type="ECO:0000256" key="4">
    <source>
        <dbReference type="ARBA" id="ARBA00022576"/>
    </source>
</evidence>
<dbReference type="NCBIfam" id="TIGR01141">
    <property type="entry name" value="hisC"/>
    <property type="match status" value="1"/>
</dbReference>
<organism evidence="13 14">
    <name type="scientific">Elliptochloris bilobata</name>
    <dbReference type="NCBI Taxonomy" id="381761"/>
    <lineage>
        <taxon>Eukaryota</taxon>
        <taxon>Viridiplantae</taxon>
        <taxon>Chlorophyta</taxon>
        <taxon>core chlorophytes</taxon>
        <taxon>Trebouxiophyceae</taxon>
        <taxon>Trebouxiophyceae incertae sedis</taxon>
        <taxon>Elliptochloris clade</taxon>
        <taxon>Elliptochloris</taxon>
    </lineage>
</organism>
<dbReference type="InterPro" id="IPR005861">
    <property type="entry name" value="HisP_aminotrans"/>
</dbReference>
<dbReference type="PANTHER" id="PTHR42885">
    <property type="entry name" value="HISTIDINOL-PHOSPHATE AMINOTRANSFERASE-RELATED"/>
    <property type="match status" value="1"/>
</dbReference>
<reference evidence="13 14" key="1">
    <citation type="journal article" date="2024" name="Nat. Commun.">
        <title>Phylogenomics reveals the evolutionary origins of lichenization in chlorophyte algae.</title>
        <authorList>
            <person name="Puginier C."/>
            <person name="Libourel C."/>
            <person name="Otte J."/>
            <person name="Skaloud P."/>
            <person name="Haon M."/>
            <person name="Grisel S."/>
            <person name="Petersen M."/>
            <person name="Berrin J.G."/>
            <person name="Delaux P.M."/>
            <person name="Dal Grande F."/>
            <person name="Keller J."/>
        </authorList>
    </citation>
    <scope>NUCLEOTIDE SEQUENCE [LARGE SCALE GENOMIC DNA]</scope>
    <source>
        <strain evidence="13 14">SAG 245.80</strain>
    </source>
</reference>
<evidence type="ECO:0000256" key="1">
    <source>
        <dbReference type="ARBA" id="ARBA00001933"/>
    </source>
</evidence>
<keyword evidence="5" id="KW-0028">Amino-acid biosynthesis</keyword>
<comment type="catalytic activity">
    <reaction evidence="10">
        <text>L-histidinol phosphate + 2-oxoglutarate = 3-(imidazol-4-yl)-2-oxopropyl phosphate + L-glutamate</text>
        <dbReference type="Rhea" id="RHEA:23744"/>
        <dbReference type="ChEBI" id="CHEBI:16810"/>
        <dbReference type="ChEBI" id="CHEBI:29985"/>
        <dbReference type="ChEBI" id="CHEBI:57766"/>
        <dbReference type="ChEBI" id="CHEBI:57980"/>
        <dbReference type="EC" id="2.6.1.9"/>
    </reaction>
</comment>
<dbReference type="HAMAP" id="MF_01023">
    <property type="entry name" value="HisC_aminotrans_2"/>
    <property type="match status" value="1"/>
</dbReference>
<sequence>MLGVEALPGSAAREQLCGRSPPSVPCARQRPPRRARQLEAAAAVAPERQASANGATASDGSAFIRPHLRELAAYTPIEPFEVLSQRLGRRPEDIIKLDANENPYGPPPEVREALAVMPFPNIYPDPETRRLRQALAELHGLPMEHLLVGCGADELIDLLMRCVLDPGDCIVDTPPTFTMYAFDAAVNDANVLTVPRRADFSIDVPGIEAAVAARRPKLLFLTSPNNPDGSLVAEADLLRLLRLPVLVVLDEAYIEFSEERSRVAWVREHDNLVVLRTFSKSAGLAGLRVGWGAFPLALISYLWRAKQPYNVGVAAETAACAALSNPGYLQRVRDSLVEERARLAAGLAGVPYLEPYPSAANFVLCRVGGGRDAGQLRDALAQRHGIMVRHYTKPELRGFIRVSVGMLAHTDALLAALAEL</sequence>
<evidence type="ECO:0000256" key="8">
    <source>
        <dbReference type="ARBA" id="ARBA00023102"/>
    </source>
</evidence>
<evidence type="ECO:0000313" key="14">
    <source>
        <dbReference type="Proteomes" id="UP001445335"/>
    </source>
</evidence>
<dbReference type="EC" id="2.6.1.9" evidence="3"/>
<dbReference type="InterPro" id="IPR015421">
    <property type="entry name" value="PyrdxlP-dep_Trfase_major"/>
</dbReference>
<evidence type="ECO:0000256" key="3">
    <source>
        <dbReference type="ARBA" id="ARBA00012748"/>
    </source>
</evidence>
<comment type="pathway">
    <text evidence="2">Amino-acid biosynthesis; L-histidine biosynthesis; L-histidine from 5-phospho-alpha-D-ribose 1-diphosphate: step 7/9.</text>
</comment>
<evidence type="ECO:0000256" key="9">
    <source>
        <dbReference type="ARBA" id="ARBA00030262"/>
    </source>
</evidence>
<dbReference type="Pfam" id="PF00155">
    <property type="entry name" value="Aminotran_1_2"/>
    <property type="match status" value="1"/>
</dbReference>
<comment type="caution">
    <text evidence="13">The sequence shown here is derived from an EMBL/GenBank/DDBJ whole genome shotgun (WGS) entry which is preliminary data.</text>
</comment>
<dbReference type="GO" id="GO:0004400">
    <property type="term" value="F:histidinol-phosphate transaminase activity"/>
    <property type="evidence" value="ECO:0007669"/>
    <property type="project" value="UniProtKB-EC"/>
</dbReference>
<dbReference type="Proteomes" id="UP001445335">
    <property type="component" value="Unassembled WGS sequence"/>
</dbReference>
<feature type="domain" description="Aminotransferase class I/classII large" evidence="12">
    <location>
        <begin position="93"/>
        <end position="406"/>
    </location>
</feature>
<dbReference type="Gene3D" id="3.40.640.10">
    <property type="entry name" value="Type I PLP-dependent aspartate aminotransferase-like (Major domain)"/>
    <property type="match status" value="1"/>
</dbReference>
<evidence type="ECO:0000256" key="2">
    <source>
        <dbReference type="ARBA" id="ARBA00005011"/>
    </source>
</evidence>
<dbReference type="Gene3D" id="3.90.1150.10">
    <property type="entry name" value="Aspartate Aminotransferase, domain 1"/>
    <property type="match status" value="1"/>
</dbReference>
<evidence type="ECO:0000256" key="6">
    <source>
        <dbReference type="ARBA" id="ARBA00022679"/>
    </source>
</evidence>
<evidence type="ECO:0000256" key="5">
    <source>
        <dbReference type="ARBA" id="ARBA00022605"/>
    </source>
</evidence>
<keyword evidence="8" id="KW-0368">Histidine biosynthesis</keyword>
<evidence type="ECO:0000313" key="13">
    <source>
        <dbReference type="EMBL" id="KAK9833573.1"/>
    </source>
</evidence>
<protein>
    <recommendedName>
        <fullName evidence="3">histidinol-phosphate transaminase</fullName>
        <ecNumber evidence="3">2.6.1.9</ecNumber>
    </recommendedName>
    <alternativeName>
        <fullName evidence="9">Imidazole acetol-phosphate transaminase</fullName>
    </alternativeName>
</protein>
<dbReference type="InterPro" id="IPR015424">
    <property type="entry name" value="PyrdxlP-dep_Trfase"/>
</dbReference>
<gene>
    <name evidence="13" type="ORF">WJX81_007437</name>
</gene>
<dbReference type="GO" id="GO:0030170">
    <property type="term" value="F:pyridoxal phosphate binding"/>
    <property type="evidence" value="ECO:0007669"/>
    <property type="project" value="InterPro"/>
</dbReference>
<keyword evidence="14" id="KW-1185">Reference proteome</keyword>
<dbReference type="AlphaFoldDB" id="A0AAW1RIV1"/>
<keyword evidence="4" id="KW-0032">Aminotransferase</keyword>
<keyword evidence="7" id="KW-0663">Pyridoxal phosphate</keyword>
<dbReference type="InterPro" id="IPR015422">
    <property type="entry name" value="PyrdxlP-dep_Trfase_small"/>
</dbReference>
<dbReference type="GO" id="GO:0000105">
    <property type="term" value="P:L-histidine biosynthetic process"/>
    <property type="evidence" value="ECO:0007669"/>
    <property type="project" value="UniProtKB-KW"/>
</dbReference>
<evidence type="ECO:0000256" key="10">
    <source>
        <dbReference type="ARBA" id="ARBA00047481"/>
    </source>
</evidence>
<evidence type="ECO:0000259" key="12">
    <source>
        <dbReference type="Pfam" id="PF00155"/>
    </source>
</evidence>
<feature type="region of interest" description="Disordered" evidence="11">
    <location>
        <begin position="1"/>
        <end position="33"/>
    </location>
</feature>
<comment type="cofactor">
    <cofactor evidence="1">
        <name>pyridoxal 5'-phosphate</name>
        <dbReference type="ChEBI" id="CHEBI:597326"/>
    </cofactor>
</comment>
<evidence type="ECO:0000256" key="7">
    <source>
        <dbReference type="ARBA" id="ARBA00022898"/>
    </source>
</evidence>